<dbReference type="RefSeq" id="WP_037165115.1">
    <property type="nucleotide sequence ID" value="NZ_CAJXID010000047.1"/>
</dbReference>
<name>A0A922P0M1_9HYPH</name>
<sequence length="397" mass="41353">MSHTGKLRVLMAGTGLLLMAGPAFSLDGADLLAKINAATGMSGTPVTAQSVDVNGTTVTLRGATYKPMPAEEAMAIGDITLEGVQEEDDGGYFIETVTLPDLSMREEETTVTVADISMTNVTVPADVTGGTLDSVLVYEEAATGPVNVSVDGKSLFSLASATSTTEIADDNSSIGFDVEVAGIKADLSTVEDPKAREAIQSLGLTSIDGSMTMSGDWQAADGLVNIEDYTLDFANVGTLSTSLSFSGYTLDFIKAAEETSRAMQPAAGKQAQDAAGLAMLGLMQRLTFNSAEISFQDAGLTNRALDYAGKEQGVSGNTMAQMLKGMTPLLLAQYNVPELQNMVSQAVNTYLDNPGNFIISAAPENPVPFPMIMGAAMGAPNTLPDVLGVTVEANRRQ</sequence>
<evidence type="ECO:0000313" key="2">
    <source>
        <dbReference type="EMBL" id="KEQ08555.1"/>
    </source>
</evidence>
<dbReference type="OrthoDB" id="7824623at2"/>
<organism evidence="2 3">
    <name type="scientific">Pseudorhizobium pelagicum</name>
    <dbReference type="NCBI Taxonomy" id="1509405"/>
    <lineage>
        <taxon>Bacteria</taxon>
        <taxon>Pseudomonadati</taxon>
        <taxon>Pseudomonadota</taxon>
        <taxon>Alphaproteobacteria</taxon>
        <taxon>Hyphomicrobiales</taxon>
        <taxon>Rhizobiaceae</taxon>
        <taxon>Rhizobium/Agrobacterium group</taxon>
        <taxon>Pseudorhizobium</taxon>
    </lineage>
</organism>
<evidence type="ECO:0000256" key="1">
    <source>
        <dbReference type="SAM" id="SignalP"/>
    </source>
</evidence>
<evidence type="ECO:0000313" key="3">
    <source>
        <dbReference type="Proteomes" id="UP000052167"/>
    </source>
</evidence>
<comment type="caution">
    <text evidence="2">The sequence shown here is derived from an EMBL/GenBank/DDBJ whole genome shotgun (WGS) entry which is preliminary data.</text>
</comment>
<feature type="signal peptide" evidence="1">
    <location>
        <begin position="1"/>
        <end position="25"/>
    </location>
</feature>
<reference evidence="2 3" key="1">
    <citation type="submission" date="2014-06" db="EMBL/GenBank/DDBJ databases">
        <title>Rhizobium pelagicum/R2-400B4.</title>
        <authorList>
            <person name="Kimes N.E."/>
            <person name="Lopez-Perez M."/>
        </authorList>
    </citation>
    <scope>NUCLEOTIDE SEQUENCE [LARGE SCALE GENOMIC DNA]</scope>
    <source>
        <strain evidence="2 3">R2-400B4</strain>
    </source>
</reference>
<gene>
    <name evidence="2" type="ORF">GV68_25490</name>
</gene>
<dbReference type="Proteomes" id="UP000052167">
    <property type="component" value="Unassembled WGS sequence"/>
</dbReference>
<keyword evidence="3" id="KW-1185">Reference proteome</keyword>
<dbReference type="AlphaFoldDB" id="A0A922P0M1"/>
<accession>A0A922P0M1</accession>
<feature type="chain" id="PRO_5037655928" evidence="1">
    <location>
        <begin position="26"/>
        <end position="397"/>
    </location>
</feature>
<protein>
    <submittedName>
        <fullName evidence="2">Membrane protein</fullName>
    </submittedName>
</protein>
<proteinExistence type="predicted"/>
<dbReference type="EMBL" id="JOKJ01000009">
    <property type="protein sequence ID" value="KEQ08555.1"/>
    <property type="molecule type" value="Genomic_DNA"/>
</dbReference>
<keyword evidence="1" id="KW-0732">Signal</keyword>